<gene>
    <name evidence="2" type="ORF">M407DRAFT_33725</name>
</gene>
<protein>
    <submittedName>
        <fullName evidence="2">Uncharacterized protein</fullName>
    </submittedName>
</protein>
<proteinExistence type="predicted"/>
<sequence>MSFRSTPSAFNLPRSSSQPNLVSLNTLTTMGTPQGTTGVQPSTNAPIQTTAQPVQPIQQPMQPTQPVQQLIVPTVDPNIVAAIIAALQMARLGAQALAQPQSQPKATKMKIKEPDTYDGKS</sequence>
<reference evidence="3" key="2">
    <citation type="submission" date="2015-01" db="EMBL/GenBank/DDBJ databases">
        <title>Evolutionary Origins and Diversification of the Mycorrhizal Mutualists.</title>
        <authorList>
            <consortium name="DOE Joint Genome Institute"/>
            <consortium name="Mycorrhizal Genomics Consortium"/>
            <person name="Kohler A."/>
            <person name="Kuo A."/>
            <person name="Nagy L.G."/>
            <person name="Floudas D."/>
            <person name="Copeland A."/>
            <person name="Barry K.W."/>
            <person name="Cichocki N."/>
            <person name="Veneault-Fourrey C."/>
            <person name="LaButti K."/>
            <person name="Lindquist E.A."/>
            <person name="Lipzen A."/>
            <person name="Lundell T."/>
            <person name="Morin E."/>
            <person name="Murat C."/>
            <person name="Riley R."/>
            <person name="Ohm R."/>
            <person name="Sun H."/>
            <person name="Tunlid A."/>
            <person name="Henrissat B."/>
            <person name="Grigoriev I.V."/>
            <person name="Hibbett D.S."/>
            <person name="Martin F."/>
        </authorList>
    </citation>
    <scope>NUCLEOTIDE SEQUENCE [LARGE SCALE GENOMIC DNA]</scope>
    <source>
        <strain evidence="3">MUT 4182</strain>
    </source>
</reference>
<reference evidence="2 3" key="1">
    <citation type="submission" date="2014-04" db="EMBL/GenBank/DDBJ databases">
        <authorList>
            <consortium name="DOE Joint Genome Institute"/>
            <person name="Kuo A."/>
            <person name="Girlanda M."/>
            <person name="Perotto S."/>
            <person name="Kohler A."/>
            <person name="Nagy L.G."/>
            <person name="Floudas D."/>
            <person name="Copeland A."/>
            <person name="Barry K.W."/>
            <person name="Cichocki N."/>
            <person name="Veneault-Fourrey C."/>
            <person name="LaButti K."/>
            <person name="Lindquist E.A."/>
            <person name="Lipzen A."/>
            <person name="Lundell T."/>
            <person name="Morin E."/>
            <person name="Murat C."/>
            <person name="Sun H."/>
            <person name="Tunlid A."/>
            <person name="Henrissat B."/>
            <person name="Grigoriev I.V."/>
            <person name="Hibbett D.S."/>
            <person name="Martin F."/>
            <person name="Nordberg H.P."/>
            <person name="Cantor M.N."/>
            <person name="Hua S.X."/>
        </authorList>
    </citation>
    <scope>NUCLEOTIDE SEQUENCE [LARGE SCALE GENOMIC DNA]</scope>
    <source>
        <strain evidence="2 3">MUT 4182</strain>
    </source>
</reference>
<evidence type="ECO:0000256" key="1">
    <source>
        <dbReference type="SAM" id="MobiDB-lite"/>
    </source>
</evidence>
<dbReference type="AlphaFoldDB" id="A0A0C3Q2I7"/>
<feature type="region of interest" description="Disordered" evidence="1">
    <location>
        <begin position="96"/>
        <end position="121"/>
    </location>
</feature>
<organism evidence="2 3">
    <name type="scientific">Tulasnella calospora MUT 4182</name>
    <dbReference type="NCBI Taxonomy" id="1051891"/>
    <lineage>
        <taxon>Eukaryota</taxon>
        <taxon>Fungi</taxon>
        <taxon>Dikarya</taxon>
        <taxon>Basidiomycota</taxon>
        <taxon>Agaricomycotina</taxon>
        <taxon>Agaricomycetes</taxon>
        <taxon>Cantharellales</taxon>
        <taxon>Tulasnellaceae</taxon>
        <taxon>Tulasnella</taxon>
    </lineage>
</organism>
<dbReference type="HOGENOM" id="CLU_2039797_0_0_1"/>
<evidence type="ECO:0000313" key="2">
    <source>
        <dbReference type="EMBL" id="KIO16629.1"/>
    </source>
</evidence>
<feature type="compositionally biased region" description="Low complexity" evidence="1">
    <location>
        <begin position="26"/>
        <end position="38"/>
    </location>
</feature>
<feature type="region of interest" description="Disordered" evidence="1">
    <location>
        <begin position="1"/>
        <end position="47"/>
    </location>
</feature>
<dbReference type="Proteomes" id="UP000054248">
    <property type="component" value="Unassembled WGS sequence"/>
</dbReference>
<name>A0A0C3Q2I7_9AGAM</name>
<keyword evidence="3" id="KW-1185">Reference proteome</keyword>
<accession>A0A0C3Q2I7</accession>
<feature type="compositionally biased region" description="Basic and acidic residues" evidence="1">
    <location>
        <begin position="110"/>
        <end position="121"/>
    </location>
</feature>
<dbReference type="EMBL" id="KN823516">
    <property type="protein sequence ID" value="KIO16629.1"/>
    <property type="molecule type" value="Genomic_DNA"/>
</dbReference>
<feature type="compositionally biased region" description="Polar residues" evidence="1">
    <location>
        <begin position="1"/>
        <end position="25"/>
    </location>
</feature>
<evidence type="ECO:0000313" key="3">
    <source>
        <dbReference type="Proteomes" id="UP000054248"/>
    </source>
</evidence>